<dbReference type="GeneID" id="25729758"/>
<dbReference type="CDD" id="cd20070">
    <property type="entry name" value="5TM_YidC_Alb3"/>
    <property type="match status" value="1"/>
</dbReference>
<feature type="transmembrane region" description="Helical" evidence="7">
    <location>
        <begin position="237"/>
        <end position="259"/>
    </location>
</feature>
<evidence type="ECO:0000256" key="6">
    <source>
        <dbReference type="RuleBase" id="RU003945"/>
    </source>
</evidence>
<evidence type="ECO:0000313" key="10">
    <source>
        <dbReference type="Proteomes" id="UP000054498"/>
    </source>
</evidence>
<dbReference type="PANTHER" id="PTHR12428:SF14">
    <property type="entry name" value="ALBINO3-LIKE PROTEIN 1, CHLOROPLASTIC"/>
    <property type="match status" value="1"/>
</dbReference>
<evidence type="ECO:0000256" key="7">
    <source>
        <dbReference type="SAM" id="Phobius"/>
    </source>
</evidence>
<name>A0A0D2LK21_9CHLO</name>
<dbReference type="Pfam" id="PF02096">
    <property type="entry name" value="60KD_IMP"/>
    <property type="match status" value="1"/>
</dbReference>
<gene>
    <name evidence="9" type="ORF">MNEG_1240</name>
</gene>
<keyword evidence="4 7" id="KW-1133">Transmembrane helix</keyword>
<dbReference type="PANTHER" id="PTHR12428">
    <property type="entry name" value="OXA1"/>
    <property type="match status" value="1"/>
</dbReference>
<proteinExistence type="inferred from homology"/>
<dbReference type="STRING" id="145388.A0A0D2LK21"/>
<evidence type="ECO:0000313" key="9">
    <source>
        <dbReference type="EMBL" id="KIZ06714.1"/>
    </source>
</evidence>
<feature type="transmembrane region" description="Helical" evidence="7">
    <location>
        <begin position="56"/>
        <end position="74"/>
    </location>
</feature>
<dbReference type="GO" id="GO:0051205">
    <property type="term" value="P:protein insertion into membrane"/>
    <property type="evidence" value="ECO:0007669"/>
    <property type="project" value="TreeGrafter"/>
</dbReference>
<keyword evidence="3 6" id="KW-0812">Transmembrane</keyword>
<dbReference type="Proteomes" id="UP000054498">
    <property type="component" value="Unassembled WGS sequence"/>
</dbReference>
<dbReference type="GO" id="GO:0010027">
    <property type="term" value="P:thylakoid membrane organization"/>
    <property type="evidence" value="ECO:0007669"/>
    <property type="project" value="TreeGrafter"/>
</dbReference>
<dbReference type="GO" id="GO:0032977">
    <property type="term" value="F:membrane insertase activity"/>
    <property type="evidence" value="ECO:0007669"/>
    <property type="project" value="InterPro"/>
</dbReference>
<comment type="similarity">
    <text evidence="2">Belongs to the OXA1/ALB3/YidC (TC 2.A.9.2) family.</text>
</comment>
<comment type="subcellular location">
    <subcellularLocation>
        <location evidence="1 6">Membrane</location>
        <topology evidence="1 6">Multi-pass membrane protein</topology>
    </subcellularLocation>
</comment>
<dbReference type="InterPro" id="IPR001708">
    <property type="entry name" value="YidC/ALB3/OXA1/COX18"/>
</dbReference>
<protein>
    <submittedName>
        <fullName evidence="9">Inner membrane ALBINO3-like protein 1</fullName>
    </submittedName>
</protein>
<feature type="transmembrane region" description="Helical" evidence="7">
    <location>
        <begin position="271"/>
        <end position="296"/>
    </location>
</feature>
<evidence type="ECO:0000259" key="8">
    <source>
        <dbReference type="Pfam" id="PF02096"/>
    </source>
</evidence>
<accession>A0A0D2LK21</accession>
<keyword evidence="5 7" id="KW-0472">Membrane</keyword>
<sequence length="412" mass="42721">MDLASAAVASAPAAGASAASSSAPDTSWFAPLTNSCEAVLKQIQGVLVKLNVPYSYGYSIILLTVFVKILTYPLTKKQVESAMAVQSLKPRIDMIKARYGDDDKRVQEETKTLYEKAEISDAGGVLRLAARGSLGPSGTRSAWRHGPESVAPRRLPRGCPRAAWRRAAPAGGAALDRSRRRAPAKHAVAQEGLLDAEGFYWIPNLAGPTSIAARGTEWLFPFVDGAPPIGWDLAGRYLVLPVLMVVAQWISSSIITPPIDPESEGANTQRALAIGLPVMVGYFSLCVPSGLSLYYFANTVFTGLMQVYLRKLGGATVKVKDLGPVTKVGSARRLGPVAADDDVWEYQPPAAPDAAAAAAAAGAADGAGAGAEGEAAAARGQVFYARRKRAAAAAAAAGGSQGSGSAPSTATA</sequence>
<evidence type="ECO:0000256" key="2">
    <source>
        <dbReference type="ARBA" id="ARBA00010583"/>
    </source>
</evidence>
<dbReference type="InterPro" id="IPR028055">
    <property type="entry name" value="YidC/Oxa/ALB_C"/>
</dbReference>
<dbReference type="OrthoDB" id="2148490at2759"/>
<keyword evidence="10" id="KW-1185">Reference proteome</keyword>
<comment type="similarity">
    <text evidence="6">Belongs to the OXA1/ALB3/YidC family.</text>
</comment>
<dbReference type="InterPro" id="IPR047196">
    <property type="entry name" value="YidC_ALB_C"/>
</dbReference>
<evidence type="ECO:0000256" key="5">
    <source>
        <dbReference type="ARBA" id="ARBA00023136"/>
    </source>
</evidence>
<feature type="domain" description="Membrane insertase YidC/Oxa/ALB C-terminal" evidence="8">
    <location>
        <begin position="56"/>
        <end position="127"/>
    </location>
</feature>
<organism evidence="9 10">
    <name type="scientific">Monoraphidium neglectum</name>
    <dbReference type="NCBI Taxonomy" id="145388"/>
    <lineage>
        <taxon>Eukaryota</taxon>
        <taxon>Viridiplantae</taxon>
        <taxon>Chlorophyta</taxon>
        <taxon>core chlorophytes</taxon>
        <taxon>Chlorophyceae</taxon>
        <taxon>CS clade</taxon>
        <taxon>Sphaeropleales</taxon>
        <taxon>Selenastraceae</taxon>
        <taxon>Monoraphidium</taxon>
    </lineage>
</organism>
<evidence type="ECO:0000256" key="1">
    <source>
        <dbReference type="ARBA" id="ARBA00004141"/>
    </source>
</evidence>
<dbReference type="KEGG" id="mng:MNEG_1240"/>
<dbReference type="EMBL" id="KK100339">
    <property type="protein sequence ID" value="KIZ06714.1"/>
    <property type="molecule type" value="Genomic_DNA"/>
</dbReference>
<evidence type="ECO:0000256" key="4">
    <source>
        <dbReference type="ARBA" id="ARBA00022989"/>
    </source>
</evidence>
<dbReference type="GO" id="GO:0072598">
    <property type="term" value="P:protein localization to chloroplast"/>
    <property type="evidence" value="ECO:0007669"/>
    <property type="project" value="TreeGrafter"/>
</dbReference>
<dbReference type="RefSeq" id="XP_013905733.1">
    <property type="nucleotide sequence ID" value="XM_014050279.1"/>
</dbReference>
<evidence type="ECO:0000256" key="3">
    <source>
        <dbReference type="ARBA" id="ARBA00022692"/>
    </source>
</evidence>
<dbReference type="GO" id="GO:0009535">
    <property type="term" value="C:chloroplast thylakoid membrane"/>
    <property type="evidence" value="ECO:0007669"/>
    <property type="project" value="TreeGrafter"/>
</dbReference>
<reference evidence="9 10" key="1">
    <citation type="journal article" date="2013" name="BMC Genomics">
        <title>Reconstruction of the lipid metabolism for the microalga Monoraphidium neglectum from its genome sequence reveals characteristics suitable for biofuel production.</title>
        <authorList>
            <person name="Bogen C."/>
            <person name="Al-Dilaimi A."/>
            <person name="Albersmeier A."/>
            <person name="Wichmann J."/>
            <person name="Grundmann M."/>
            <person name="Rupp O."/>
            <person name="Lauersen K.J."/>
            <person name="Blifernez-Klassen O."/>
            <person name="Kalinowski J."/>
            <person name="Goesmann A."/>
            <person name="Mussgnug J.H."/>
            <person name="Kruse O."/>
        </authorList>
    </citation>
    <scope>NUCLEOTIDE SEQUENCE [LARGE SCALE GENOMIC DNA]</scope>
    <source>
        <strain evidence="9 10">SAG 48.87</strain>
    </source>
</reference>
<dbReference type="AlphaFoldDB" id="A0A0D2LK21"/>